<name>A0A3M7T2P1_BRAPC</name>
<evidence type="ECO:0008006" key="4">
    <source>
        <dbReference type="Google" id="ProtNLM"/>
    </source>
</evidence>
<keyword evidence="3" id="KW-1185">Reference proteome</keyword>
<gene>
    <name evidence="2" type="ORF">BpHYR1_033740</name>
</gene>
<organism evidence="2 3">
    <name type="scientific">Brachionus plicatilis</name>
    <name type="common">Marine rotifer</name>
    <name type="synonym">Brachionus muelleri</name>
    <dbReference type="NCBI Taxonomy" id="10195"/>
    <lineage>
        <taxon>Eukaryota</taxon>
        <taxon>Metazoa</taxon>
        <taxon>Spiralia</taxon>
        <taxon>Gnathifera</taxon>
        <taxon>Rotifera</taxon>
        <taxon>Eurotatoria</taxon>
        <taxon>Monogononta</taxon>
        <taxon>Pseudotrocha</taxon>
        <taxon>Ploima</taxon>
        <taxon>Brachionidae</taxon>
        <taxon>Brachionus</taxon>
    </lineage>
</organism>
<evidence type="ECO:0000313" key="2">
    <source>
        <dbReference type="EMBL" id="RNA42098.1"/>
    </source>
</evidence>
<dbReference type="Gene3D" id="3.60.10.10">
    <property type="entry name" value="Endonuclease/exonuclease/phosphatase"/>
    <property type="match status" value="1"/>
</dbReference>
<protein>
    <recommendedName>
        <fullName evidence="4">Endonuclease/exonuclease/phosphatase domain-containing protein</fullName>
    </recommendedName>
</protein>
<reference evidence="2 3" key="1">
    <citation type="journal article" date="2018" name="Sci. Rep.">
        <title>Genomic signatures of local adaptation to the degree of environmental predictability in rotifers.</title>
        <authorList>
            <person name="Franch-Gras L."/>
            <person name="Hahn C."/>
            <person name="Garcia-Roger E.M."/>
            <person name="Carmona M.J."/>
            <person name="Serra M."/>
            <person name="Gomez A."/>
        </authorList>
    </citation>
    <scope>NUCLEOTIDE SEQUENCE [LARGE SCALE GENOMIC DNA]</scope>
    <source>
        <strain evidence="2">HYR1</strain>
    </source>
</reference>
<dbReference type="OrthoDB" id="7476844at2759"/>
<dbReference type="SUPFAM" id="SSF56219">
    <property type="entry name" value="DNase I-like"/>
    <property type="match status" value="1"/>
</dbReference>
<keyword evidence="1" id="KW-0175">Coiled coil</keyword>
<evidence type="ECO:0000313" key="3">
    <source>
        <dbReference type="Proteomes" id="UP000276133"/>
    </source>
</evidence>
<dbReference type="AlphaFoldDB" id="A0A3M7T2P1"/>
<dbReference type="Proteomes" id="UP000276133">
    <property type="component" value="Unassembled WGS sequence"/>
</dbReference>
<dbReference type="InterPro" id="IPR036691">
    <property type="entry name" value="Endo/exonu/phosph_ase_sf"/>
</dbReference>
<comment type="caution">
    <text evidence="2">The sequence shown here is derived from an EMBL/GenBank/DDBJ whole genome shotgun (WGS) entry which is preliminary data.</text>
</comment>
<sequence length="485" mass="57004">MQNDLNRVQSNVNNLQEDVNIVQRDLNRVQSDISKIQRDITTIDFKLEDAKTTTLDELKYIKAILLARRDSKVGRAAGGLAFIIDNNLEYSHKFYGHRIGKITIGCLTILNVYLTYNNGTMKNDDDFLSELLLLHEIIQEDKNSKQFVIIGDFNAHPMKINRLTKELFNFFTRNSLTMRDIYTSQSVDFTYLRLDKNGRQLKSWIDHCVTQSRNTNIREAKILISKSNLGEHKANSTEYISKNESITIYRTEAIKLKLSLKWHNQNELTLTYELKQLKQETDKSILKTLVTKMINELSYALIDATKKTHNEKLNNKRKKNGSKIKRNSWWYSTIQELHNVVVQKYLEYRSSNFDSNLKKDFTEAKRNFRERKRYNLKLQRNRSLRIIDALFCLNKQDFWKQIKPKLNDPYQVDIDIQRLVNDYAKMFNNQNPVEHSTMEAAKNGVVDYLENHENTVFNFKIYQKTLRDIVGKLPNGKSVGFCWGQ</sequence>
<evidence type="ECO:0000256" key="1">
    <source>
        <dbReference type="SAM" id="Coils"/>
    </source>
</evidence>
<feature type="coiled-coil region" evidence="1">
    <location>
        <begin position="5"/>
        <end position="39"/>
    </location>
</feature>
<accession>A0A3M7T2P1</accession>
<dbReference type="EMBL" id="REGN01000413">
    <property type="protein sequence ID" value="RNA42098.1"/>
    <property type="molecule type" value="Genomic_DNA"/>
</dbReference>
<proteinExistence type="predicted"/>